<dbReference type="Proteomes" id="UP000308197">
    <property type="component" value="Unassembled WGS sequence"/>
</dbReference>
<dbReference type="EMBL" id="ML211075">
    <property type="protein sequence ID" value="TFK89472.1"/>
    <property type="molecule type" value="Genomic_DNA"/>
</dbReference>
<reference evidence="2 3" key="1">
    <citation type="journal article" date="2019" name="Nat. Ecol. Evol.">
        <title>Megaphylogeny resolves global patterns of mushroom evolution.</title>
        <authorList>
            <person name="Varga T."/>
            <person name="Krizsan K."/>
            <person name="Foldi C."/>
            <person name="Dima B."/>
            <person name="Sanchez-Garcia M."/>
            <person name="Sanchez-Ramirez S."/>
            <person name="Szollosi G.J."/>
            <person name="Szarkandi J.G."/>
            <person name="Papp V."/>
            <person name="Albert L."/>
            <person name="Andreopoulos W."/>
            <person name="Angelini C."/>
            <person name="Antonin V."/>
            <person name="Barry K.W."/>
            <person name="Bougher N.L."/>
            <person name="Buchanan P."/>
            <person name="Buyck B."/>
            <person name="Bense V."/>
            <person name="Catcheside P."/>
            <person name="Chovatia M."/>
            <person name="Cooper J."/>
            <person name="Damon W."/>
            <person name="Desjardin D."/>
            <person name="Finy P."/>
            <person name="Geml J."/>
            <person name="Haridas S."/>
            <person name="Hughes K."/>
            <person name="Justo A."/>
            <person name="Karasinski D."/>
            <person name="Kautmanova I."/>
            <person name="Kiss B."/>
            <person name="Kocsube S."/>
            <person name="Kotiranta H."/>
            <person name="LaButti K.M."/>
            <person name="Lechner B.E."/>
            <person name="Liimatainen K."/>
            <person name="Lipzen A."/>
            <person name="Lukacs Z."/>
            <person name="Mihaltcheva S."/>
            <person name="Morgado L.N."/>
            <person name="Niskanen T."/>
            <person name="Noordeloos M.E."/>
            <person name="Ohm R.A."/>
            <person name="Ortiz-Santana B."/>
            <person name="Ovrebo C."/>
            <person name="Racz N."/>
            <person name="Riley R."/>
            <person name="Savchenko A."/>
            <person name="Shiryaev A."/>
            <person name="Soop K."/>
            <person name="Spirin V."/>
            <person name="Szebenyi C."/>
            <person name="Tomsovsky M."/>
            <person name="Tulloss R.E."/>
            <person name="Uehling J."/>
            <person name="Grigoriev I.V."/>
            <person name="Vagvolgyi C."/>
            <person name="Papp T."/>
            <person name="Martin F.M."/>
            <person name="Miettinen O."/>
            <person name="Hibbett D.S."/>
            <person name="Nagy L.G."/>
        </authorList>
    </citation>
    <scope>NUCLEOTIDE SEQUENCE [LARGE SCALE GENOMIC DNA]</scope>
    <source>
        <strain evidence="2 3">HHB13444</strain>
    </source>
</reference>
<feature type="transmembrane region" description="Helical" evidence="1">
    <location>
        <begin position="67"/>
        <end position="87"/>
    </location>
</feature>
<dbReference type="AlphaFoldDB" id="A0A5C3PJH1"/>
<gene>
    <name evidence="2" type="ORF">K466DRAFT_27343</name>
</gene>
<evidence type="ECO:0000313" key="3">
    <source>
        <dbReference type="Proteomes" id="UP000308197"/>
    </source>
</evidence>
<sequence>MPQLGRPVKHPKKVYKSYLVSQADQPTPVSPRMDQATDPFICPPPPIEFTVIMPSFMRLGQLCRNGLDMAFYLTTLHFFFAGLSKVLPGFDASGDFAFAWRRGTWQIGMAAMALTVPAGFLYFVVPLAMRYKECKAVGTFAPANELRKSWASSAGVRRWSIHALVVATYVMGSYMIQSGAERRVLDPFHAGVLGVAARAMFCAVRSYLLGDQAEYELTLPVDTHRWSAVL</sequence>
<keyword evidence="1" id="KW-0812">Transmembrane</keyword>
<protein>
    <submittedName>
        <fullName evidence="2">Uncharacterized protein</fullName>
    </submittedName>
</protein>
<keyword evidence="1" id="KW-0472">Membrane</keyword>
<feature type="transmembrane region" description="Helical" evidence="1">
    <location>
        <begin position="107"/>
        <end position="125"/>
    </location>
</feature>
<keyword evidence="3" id="KW-1185">Reference proteome</keyword>
<accession>A0A5C3PJH1</accession>
<name>A0A5C3PJH1_9APHY</name>
<dbReference type="InParanoid" id="A0A5C3PJH1"/>
<evidence type="ECO:0000313" key="2">
    <source>
        <dbReference type="EMBL" id="TFK89472.1"/>
    </source>
</evidence>
<proteinExistence type="predicted"/>
<organism evidence="2 3">
    <name type="scientific">Polyporus arcularius HHB13444</name>
    <dbReference type="NCBI Taxonomy" id="1314778"/>
    <lineage>
        <taxon>Eukaryota</taxon>
        <taxon>Fungi</taxon>
        <taxon>Dikarya</taxon>
        <taxon>Basidiomycota</taxon>
        <taxon>Agaricomycotina</taxon>
        <taxon>Agaricomycetes</taxon>
        <taxon>Polyporales</taxon>
        <taxon>Polyporaceae</taxon>
        <taxon>Polyporus</taxon>
    </lineage>
</organism>
<evidence type="ECO:0000256" key="1">
    <source>
        <dbReference type="SAM" id="Phobius"/>
    </source>
</evidence>
<keyword evidence="1" id="KW-1133">Transmembrane helix</keyword>